<name>A0A368EYN9_ANCCA</name>
<gene>
    <name evidence="1" type="ORF">ANCCAN_29358</name>
</gene>
<dbReference type="PANTHER" id="PTHR22954">
    <property type="entry name" value="RETROVIRAL PROTEASE-RELATED"/>
    <property type="match status" value="1"/>
</dbReference>
<dbReference type="PANTHER" id="PTHR22954:SF3">
    <property type="entry name" value="PROTEIN CBG08539"/>
    <property type="match status" value="1"/>
</dbReference>
<comment type="caution">
    <text evidence="1">The sequence shown here is derived from an EMBL/GenBank/DDBJ whole genome shotgun (WGS) entry which is preliminary data.</text>
</comment>
<dbReference type="STRING" id="29170.A0A368EYN9"/>
<evidence type="ECO:0000313" key="1">
    <source>
        <dbReference type="EMBL" id="RCN24934.1"/>
    </source>
</evidence>
<dbReference type="Pfam" id="PF03564">
    <property type="entry name" value="DUF1759"/>
    <property type="match status" value="1"/>
</dbReference>
<dbReference type="AlphaFoldDB" id="A0A368EYN9"/>
<keyword evidence="2" id="KW-1185">Reference proteome</keyword>
<accession>A0A368EYN9</accession>
<organism evidence="1 2">
    <name type="scientific">Ancylostoma caninum</name>
    <name type="common">Dog hookworm</name>
    <dbReference type="NCBI Taxonomy" id="29170"/>
    <lineage>
        <taxon>Eukaryota</taxon>
        <taxon>Metazoa</taxon>
        <taxon>Ecdysozoa</taxon>
        <taxon>Nematoda</taxon>
        <taxon>Chromadorea</taxon>
        <taxon>Rhabditida</taxon>
        <taxon>Rhabditina</taxon>
        <taxon>Rhabditomorpha</taxon>
        <taxon>Strongyloidea</taxon>
        <taxon>Ancylostomatidae</taxon>
        <taxon>Ancylostomatinae</taxon>
        <taxon>Ancylostoma</taxon>
    </lineage>
</organism>
<reference evidence="1 2" key="1">
    <citation type="submission" date="2014-10" db="EMBL/GenBank/DDBJ databases">
        <title>Draft genome of the hookworm Ancylostoma caninum.</title>
        <authorList>
            <person name="Mitreva M."/>
        </authorList>
    </citation>
    <scope>NUCLEOTIDE SEQUENCE [LARGE SCALE GENOMIC DNA]</scope>
    <source>
        <strain evidence="1 2">Baltimore</strain>
    </source>
</reference>
<dbReference type="OrthoDB" id="5847217at2759"/>
<dbReference type="Proteomes" id="UP000252519">
    <property type="component" value="Unassembled WGS sequence"/>
</dbReference>
<protein>
    <submittedName>
        <fullName evidence="1">Uncharacterized protein</fullName>
    </submittedName>
</protein>
<evidence type="ECO:0000313" key="2">
    <source>
        <dbReference type="Proteomes" id="UP000252519"/>
    </source>
</evidence>
<feature type="non-terminal residue" evidence="1">
    <location>
        <position position="264"/>
    </location>
</feature>
<sequence>MSTFRGCRSRLTNAINNLMRLVNAAGDNYGTIYRSTAAPEVQLRELQRRNADITNMKFNIETARDTFQDRYDYTLDFIKDKINSDELTTQFEQYWQDYNGDDVEAQANTMIANLEDLLIKERELADSILLEHKRTSTHFNTINNIEHTNHHRRGISPQDQVYSSPLEHLAYHSNHSPSPPSSVDLASVQLRKVELPTFDGDFAMYYDFWAKFKAAVHDNPNLTTAAKFIHLANSLKGSAALVVQGYDITDPANYHLAVEALWRY</sequence>
<proteinExistence type="predicted"/>
<dbReference type="InterPro" id="IPR005312">
    <property type="entry name" value="DUF1759"/>
</dbReference>
<dbReference type="EMBL" id="JOJR01015451">
    <property type="protein sequence ID" value="RCN24934.1"/>
    <property type="molecule type" value="Genomic_DNA"/>
</dbReference>